<evidence type="ECO:0000313" key="2">
    <source>
        <dbReference type="Proteomes" id="UP000271162"/>
    </source>
</evidence>
<dbReference type="EMBL" id="UYSL01002377">
    <property type="protein sequence ID" value="VDL65806.1"/>
    <property type="molecule type" value="Genomic_DNA"/>
</dbReference>
<reference evidence="1 2" key="2">
    <citation type="submission" date="2018-11" db="EMBL/GenBank/DDBJ databases">
        <authorList>
            <consortium name="Pathogen Informatics"/>
        </authorList>
    </citation>
    <scope>NUCLEOTIDE SEQUENCE [LARGE SCALE GENOMIC DNA]</scope>
</reference>
<dbReference type="PANTHER" id="PTHR16166:SF141">
    <property type="entry name" value="INTERMEMBRANE LIPID TRANSFER PROTEIN VPS13D"/>
    <property type="match status" value="1"/>
</dbReference>
<dbReference type="OMA" id="EHIDGGH"/>
<name>A0A0N4XI64_NIPBR</name>
<sequence>MTGALRGITTGAVDTVTKPVQGLFDLVEGTASAMKELAGPSTGSGRRLAATGRVRPPRLCRNLYHLLPPYCPKLADAQMEMMRINGYSTKERLLDVEICLEQFKGDGIIRQYVLISTRQCYVCQQVNGEPSNVISRIPYKYLKTVARRLAEKVMRAKHEYDHSKRTLTGQDCDSG</sequence>
<protein>
    <submittedName>
        <fullName evidence="3">RPW8 domain-containing protein</fullName>
    </submittedName>
</protein>
<gene>
    <name evidence="1" type="ORF">NBR_LOCUS2217</name>
</gene>
<proteinExistence type="predicted"/>
<dbReference type="AlphaFoldDB" id="A0A0N4XI64"/>
<dbReference type="STRING" id="27835.A0A0N4XI64"/>
<dbReference type="GO" id="GO:0007005">
    <property type="term" value="P:mitochondrion organization"/>
    <property type="evidence" value="ECO:0007669"/>
    <property type="project" value="TreeGrafter"/>
</dbReference>
<accession>A0A0N4XI64</accession>
<organism evidence="3">
    <name type="scientific">Nippostrongylus brasiliensis</name>
    <name type="common">Rat hookworm</name>
    <dbReference type="NCBI Taxonomy" id="27835"/>
    <lineage>
        <taxon>Eukaryota</taxon>
        <taxon>Metazoa</taxon>
        <taxon>Ecdysozoa</taxon>
        <taxon>Nematoda</taxon>
        <taxon>Chromadorea</taxon>
        <taxon>Rhabditida</taxon>
        <taxon>Rhabditina</taxon>
        <taxon>Rhabditomorpha</taxon>
        <taxon>Strongyloidea</taxon>
        <taxon>Heligmosomidae</taxon>
        <taxon>Nippostrongylus</taxon>
    </lineage>
</organism>
<dbReference type="Proteomes" id="UP000271162">
    <property type="component" value="Unassembled WGS sequence"/>
</dbReference>
<dbReference type="PANTHER" id="PTHR16166">
    <property type="entry name" value="VACUOLAR PROTEIN SORTING-ASSOCIATED PROTEIN VPS13"/>
    <property type="match status" value="1"/>
</dbReference>
<dbReference type="GO" id="GO:0045053">
    <property type="term" value="P:protein retention in Golgi apparatus"/>
    <property type="evidence" value="ECO:0007669"/>
    <property type="project" value="TreeGrafter"/>
</dbReference>
<dbReference type="GO" id="GO:0006623">
    <property type="term" value="P:protein targeting to vacuole"/>
    <property type="evidence" value="ECO:0007669"/>
    <property type="project" value="TreeGrafter"/>
</dbReference>
<reference evidence="3" key="1">
    <citation type="submission" date="2017-02" db="UniProtKB">
        <authorList>
            <consortium name="WormBaseParasite"/>
        </authorList>
    </citation>
    <scope>IDENTIFICATION</scope>
</reference>
<evidence type="ECO:0000313" key="1">
    <source>
        <dbReference type="EMBL" id="VDL65806.1"/>
    </source>
</evidence>
<keyword evidence="2" id="KW-1185">Reference proteome</keyword>
<dbReference type="InterPro" id="IPR026847">
    <property type="entry name" value="VPS13"/>
</dbReference>
<dbReference type="WBParaSite" id="NBR_0000221601-mRNA-1">
    <property type="protein sequence ID" value="NBR_0000221601-mRNA-1"/>
    <property type="gene ID" value="NBR_0000221601"/>
</dbReference>
<evidence type="ECO:0000313" key="3">
    <source>
        <dbReference type="WBParaSite" id="NBR_0000221601-mRNA-1"/>
    </source>
</evidence>